<feature type="compositionally biased region" description="Low complexity" evidence="2">
    <location>
        <begin position="1"/>
        <end position="18"/>
    </location>
</feature>
<organism evidence="3 4">
    <name type="scientific">Cyphellophora europaea (strain CBS 101466)</name>
    <name type="common">Phialophora europaea</name>
    <dbReference type="NCBI Taxonomy" id="1220924"/>
    <lineage>
        <taxon>Eukaryota</taxon>
        <taxon>Fungi</taxon>
        <taxon>Dikarya</taxon>
        <taxon>Ascomycota</taxon>
        <taxon>Pezizomycotina</taxon>
        <taxon>Eurotiomycetes</taxon>
        <taxon>Chaetothyriomycetidae</taxon>
        <taxon>Chaetothyriales</taxon>
        <taxon>Cyphellophoraceae</taxon>
        <taxon>Cyphellophora</taxon>
    </lineage>
</organism>
<dbReference type="GeneID" id="19973660"/>
<feature type="compositionally biased region" description="Low complexity" evidence="2">
    <location>
        <begin position="59"/>
        <end position="74"/>
    </location>
</feature>
<sequence length="419" mass="46648">MSPSKSSPLASPAAAFPPVGEKRKATAAFHEEEPASSPTTAKKQCLKSVTKKQVTAPKVTASDVAADATVEAATPLRNQAKASEVEVSTPPVAGEKRKASASNTEQDESKTAPSKNRKVSKDEKLPEKDATSNEMAEGKGTPQPKATKPKTSGILKRKASEFTGEDEPVTKKAKTVSRKDGNSSQKENIDPETGETAPARKKRAIGLEKRTLSADKIKHRARRLAEQRLARERIERLEAEHRRAVEEAANAEAERLAKIKAAHADYRKKIAVQNRADDFCYNMGIGEFIYLELDEQERVLKEIDARESHAQLKRLEKNEVSALKKIERDWDRRGQHNNGTAINKHNQATAFANSLIRAARNEREKFEKSHEAFCKALDQEDWKALSKKDADQLQKGDQYNTIMRRRRKTLFAGKLPIEL</sequence>
<evidence type="ECO:0000256" key="2">
    <source>
        <dbReference type="SAM" id="MobiDB-lite"/>
    </source>
</evidence>
<feature type="compositionally biased region" description="Basic and acidic residues" evidence="2">
    <location>
        <begin position="119"/>
        <end position="131"/>
    </location>
</feature>
<gene>
    <name evidence="3" type="ORF">HMPREF1541_06321</name>
</gene>
<evidence type="ECO:0000313" key="3">
    <source>
        <dbReference type="EMBL" id="ETN38290.1"/>
    </source>
</evidence>
<name>W2RPP8_CYPE1</name>
<proteinExistence type="predicted"/>
<keyword evidence="1" id="KW-0175">Coiled coil</keyword>
<dbReference type="VEuPathDB" id="FungiDB:HMPREF1541_06321"/>
<dbReference type="EMBL" id="KB822722">
    <property type="protein sequence ID" value="ETN38290.1"/>
    <property type="molecule type" value="Genomic_DNA"/>
</dbReference>
<keyword evidence="4" id="KW-1185">Reference proteome</keyword>
<dbReference type="RefSeq" id="XP_008718879.1">
    <property type="nucleotide sequence ID" value="XM_008720657.1"/>
</dbReference>
<evidence type="ECO:0000313" key="4">
    <source>
        <dbReference type="Proteomes" id="UP000030752"/>
    </source>
</evidence>
<feature type="region of interest" description="Disordered" evidence="2">
    <location>
        <begin position="1"/>
        <end position="204"/>
    </location>
</feature>
<dbReference type="HOGENOM" id="CLU_655546_0_0_1"/>
<evidence type="ECO:0000256" key="1">
    <source>
        <dbReference type="SAM" id="Coils"/>
    </source>
</evidence>
<accession>W2RPP8</accession>
<dbReference type="InParanoid" id="W2RPP8"/>
<dbReference type="AlphaFoldDB" id="W2RPP8"/>
<protein>
    <submittedName>
        <fullName evidence="3">Uncharacterized protein</fullName>
    </submittedName>
</protein>
<feature type="coiled-coil region" evidence="1">
    <location>
        <begin position="220"/>
        <end position="254"/>
    </location>
</feature>
<feature type="compositionally biased region" description="Basic and acidic residues" evidence="2">
    <location>
        <begin position="20"/>
        <end position="33"/>
    </location>
</feature>
<reference evidence="3 4" key="1">
    <citation type="submission" date="2013-03" db="EMBL/GenBank/DDBJ databases">
        <title>The Genome Sequence of Phialophora europaea CBS 101466.</title>
        <authorList>
            <consortium name="The Broad Institute Genomics Platform"/>
            <person name="Cuomo C."/>
            <person name="de Hoog S."/>
            <person name="Gorbushina A."/>
            <person name="Walker B."/>
            <person name="Young S.K."/>
            <person name="Zeng Q."/>
            <person name="Gargeya S."/>
            <person name="Fitzgerald M."/>
            <person name="Haas B."/>
            <person name="Abouelleil A."/>
            <person name="Allen A.W."/>
            <person name="Alvarado L."/>
            <person name="Arachchi H.M."/>
            <person name="Berlin A.M."/>
            <person name="Chapman S.B."/>
            <person name="Gainer-Dewar J."/>
            <person name="Goldberg J."/>
            <person name="Griggs A."/>
            <person name="Gujja S."/>
            <person name="Hansen M."/>
            <person name="Howarth C."/>
            <person name="Imamovic A."/>
            <person name="Ireland A."/>
            <person name="Larimer J."/>
            <person name="McCowan C."/>
            <person name="Murphy C."/>
            <person name="Pearson M."/>
            <person name="Poon T.W."/>
            <person name="Priest M."/>
            <person name="Roberts A."/>
            <person name="Saif S."/>
            <person name="Shea T."/>
            <person name="Sisk P."/>
            <person name="Sykes S."/>
            <person name="Wortman J."/>
            <person name="Nusbaum C."/>
            <person name="Birren B."/>
        </authorList>
    </citation>
    <scope>NUCLEOTIDE SEQUENCE [LARGE SCALE GENOMIC DNA]</scope>
    <source>
        <strain evidence="3 4">CBS 101466</strain>
    </source>
</reference>
<dbReference type="Proteomes" id="UP000030752">
    <property type="component" value="Unassembled WGS sequence"/>
</dbReference>